<dbReference type="Pfam" id="PF16153">
    <property type="entry name" value="DUF4861"/>
    <property type="match status" value="1"/>
</dbReference>
<evidence type="ECO:0000313" key="1">
    <source>
        <dbReference type="EMBL" id="MBT1695704.1"/>
    </source>
</evidence>
<accession>A0AAP2DHI2</accession>
<gene>
    <name evidence="1" type="ORF">KK083_02370</name>
</gene>
<dbReference type="Proteomes" id="UP001319200">
    <property type="component" value="Unassembled WGS sequence"/>
</dbReference>
<protein>
    <submittedName>
        <fullName evidence="1">DUF4861 family protein</fullName>
    </submittedName>
</protein>
<dbReference type="AlphaFoldDB" id="A0AAP2DHI2"/>
<reference evidence="1 2" key="1">
    <citation type="submission" date="2021-05" db="EMBL/GenBank/DDBJ databases">
        <title>A Polyphasic approach of four new species of the genus Ohtaekwangia: Ohtaekwangia histidinii sp. nov., Ohtaekwangia cretensis sp. nov., Ohtaekwangia indiensis sp. nov., Ohtaekwangia reichenbachii sp. nov. from diverse environment.</title>
        <authorList>
            <person name="Octaviana S."/>
        </authorList>
    </citation>
    <scope>NUCLEOTIDE SEQUENCE [LARGE SCALE GENOMIC DNA]</scope>
    <source>
        <strain evidence="1 2">PWU4</strain>
    </source>
</reference>
<dbReference type="RefSeq" id="WP_254160316.1">
    <property type="nucleotide sequence ID" value="NZ_JAHESF010000002.1"/>
</dbReference>
<comment type="caution">
    <text evidence="1">The sequence shown here is derived from an EMBL/GenBank/DDBJ whole genome shotgun (WGS) entry which is preliminary data.</text>
</comment>
<dbReference type="EMBL" id="JAHESF010000002">
    <property type="protein sequence ID" value="MBT1695704.1"/>
    <property type="molecule type" value="Genomic_DNA"/>
</dbReference>
<evidence type="ECO:0000313" key="2">
    <source>
        <dbReference type="Proteomes" id="UP001319200"/>
    </source>
</evidence>
<name>A0AAP2DHI2_9BACT</name>
<dbReference type="InterPro" id="IPR032342">
    <property type="entry name" value="DUF4861"/>
</dbReference>
<sequence length="423" mass="47104">MKNLLIACLTIGLCTLGADIFSQDLKKEFPLSFTVTVSNPLKTERENELVFVSAEKIRELVPDFNPKAFVVLDQGKEIPSQYNTRDSQRPGLVFVLEKLNGSAARVLAVRYQKKGESPRSYTKRTQAELSHKTGGEWVKREYIGGTFKNVDYLRVPPEHKDHSWFIRYEGPGWESDKVGYRFYLDQRNAADVFGKKTTNMVLQHVGQDGFDSYHNMQPWGMDVAKVGKSLGVGSIGAWQNGSVTRIEKTDSVTCRIEENGDVYSSILTSYYGWKVGRNKYDVKSQIAIHAGTRLTFETIEINKASDSLCTGIIKDKLAQLITSKGDGSHLGYIATYGKQSLNNDELGLAVFFRPADVVSFGEDENSHVVTLKTSGKLQYYFLAAWAGEPGGIKTEADFKKYLDAVSASLATPLKVSVRKNTGK</sequence>
<proteinExistence type="predicted"/>
<keyword evidence="2" id="KW-1185">Reference proteome</keyword>
<organism evidence="1 2">
    <name type="scientific">Chryseosolibacter histidini</name>
    <dbReference type="NCBI Taxonomy" id="2782349"/>
    <lineage>
        <taxon>Bacteria</taxon>
        <taxon>Pseudomonadati</taxon>
        <taxon>Bacteroidota</taxon>
        <taxon>Cytophagia</taxon>
        <taxon>Cytophagales</taxon>
        <taxon>Chryseotaleaceae</taxon>
        <taxon>Chryseosolibacter</taxon>
    </lineage>
</organism>